<evidence type="ECO:0000256" key="1">
    <source>
        <dbReference type="SAM" id="Phobius"/>
    </source>
</evidence>
<sequence>MVFISVVVLLGSGLTLLQPFPWWMRAVNVAKALVVVALFFLASCPQVRSWFAATSRPDVVDRFSS</sequence>
<comment type="caution">
    <text evidence="2">The sequence shown here is derived from an EMBL/GenBank/DDBJ whole genome shotgun (WGS) entry which is preliminary data.</text>
</comment>
<name>A0ABV2VPH5_9ACTN</name>
<keyword evidence="1" id="KW-0472">Membrane</keyword>
<feature type="transmembrane region" description="Helical" evidence="1">
    <location>
        <begin position="27"/>
        <end position="47"/>
    </location>
</feature>
<accession>A0ABV2VPH5</accession>
<keyword evidence="1" id="KW-1133">Transmembrane helix</keyword>
<keyword evidence="3" id="KW-1185">Reference proteome</keyword>
<evidence type="ECO:0000313" key="2">
    <source>
        <dbReference type="EMBL" id="MEU0153476.1"/>
    </source>
</evidence>
<gene>
    <name evidence="2" type="ORF">ABZ071_16435</name>
</gene>
<dbReference type="RefSeq" id="WP_355665284.1">
    <property type="nucleotide sequence ID" value="NZ_JBEXRX010000042.1"/>
</dbReference>
<organism evidence="2 3">
    <name type="scientific">Micromonospora fulviviridis</name>
    <dbReference type="NCBI Taxonomy" id="47860"/>
    <lineage>
        <taxon>Bacteria</taxon>
        <taxon>Bacillati</taxon>
        <taxon>Actinomycetota</taxon>
        <taxon>Actinomycetes</taxon>
        <taxon>Micromonosporales</taxon>
        <taxon>Micromonosporaceae</taxon>
        <taxon>Micromonospora</taxon>
    </lineage>
</organism>
<dbReference type="EMBL" id="JBEXRX010000042">
    <property type="protein sequence ID" value="MEU0153476.1"/>
    <property type="molecule type" value="Genomic_DNA"/>
</dbReference>
<proteinExistence type="predicted"/>
<protein>
    <submittedName>
        <fullName evidence="2">Uncharacterized protein</fullName>
    </submittedName>
</protein>
<reference evidence="2 3" key="1">
    <citation type="submission" date="2024-06" db="EMBL/GenBank/DDBJ databases">
        <title>The Natural Products Discovery Center: Release of the First 8490 Sequenced Strains for Exploring Actinobacteria Biosynthetic Diversity.</title>
        <authorList>
            <person name="Kalkreuter E."/>
            <person name="Kautsar S.A."/>
            <person name="Yang D."/>
            <person name="Bader C.D."/>
            <person name="Teijaro C.N."/>
            <person name="Fluegel L."/>
            <person name="Davis C.M."/>
            <person name="Simpson J.R."/>
            <person name="Lauterbach L."/>
            <person name="Steele A.D."/>
            <person name="Gui C."/>
            <person name="Meng S."/>
            <person name="Li G."/>
            <person name="Viehrig K."/>
            <person name="Ye F."/>
            <person name="Su P."/>
            <person name="Kiefer A.F."/>
            <person name="Nichols A."/>
            <person name="Cepeda A.J."/>
            <person name="Yan W."/>
            <person name="Fan B."/>
            <person name="Jiang Y."/>
            <person name="Adhikari A."/>
            <person name="Zheng C.-J."/>
            <person name="Schuster L."/>
            <person name="Cowan T.M."/>
            <person name="Smanski M.J."/>
            <person name="Chevrette M.G."/>
            <person name="De Carvalho L.P.S."/>
            <person name="Shen B."/>
        </authorList>
    </citation>
    <scope>NUCLEOTIDE SEQUENCE [LARGE SCALE GENOMIC DNA]</scope>
    <source>
        <strain evidence="2 3">NPDC006286</strain>
    </source>
</reference>
<dbReference type="Proteomes" id="UP001550348">
    <property type="component" value="Unassembled WGS sequence"/>
</dbReference>
<keyword evidence="1" id="KW-0812">Transmembrane</keyword>
<evidence type="ECO:0000313" key="3">
    <source>
        <dbReference type="Proteomes" id="UP001550348"/>
    </source>
</evidence>